<comment type="caution">
    <text evidence="1">The sequence shown here is derived from an EMBL/GenBank/DDBJ whole genome shotgun (WGS) entry which is preliminary data.</text>
</comment>
<evidence type="ECO:0000313" key="2">
    <source>
        <dbReference type="Proteomes" id="UP000660339"/>
    </source>
</evidence>
<gene>
    <name evidence="1" type="ORF">Cme02nite_27000</name>
</gene>
<protein>
    <submittedName>
        <fullName evidence="1">Uncharacterized protein</fullName>
    </submittedName>
</protein>
<accession>A0A8J3LA01</accession>
<proteinExistence type="predicted"/>
<dbReference type="AlphaFoldDB" id="A0A8J3LA01"/>
<dbReference type="Proteomes" id="UP000660339">
    <property type="component" value="Unassembled WGS sequence"/>
</dbReference>
<dbReference type="EMBL" id="BONJ01000011">
    <property type="protein sequence ID" value="GIG14368.1"/>
    <property type="molecule type" value="Genomic_DNA"/>
</dbReference>
<name>A0A8J3LA01_9ACTN</name>
<evidence type="ECO:0000313" key="1">
    <source>
        <dbReference type="EMBL" id="GIG14368.1"/>
    </source>
</evidence>
<keyword evidence="2" id="KW-1185">Reference proteome</keyword>
<organism evidence="1 2">
    <name type="scientific">Catellatospora methionotrophica</name>
    <dbReference type="NCBI Taxonomy" id="121620"/>
    <lineage>
        <taxon>Bacteria</taxon>
        <taxon>Bacillati</taxon>
        <taxon>Actinomycetota</taxon>
        <taxon>Actinomycetes</taxon>
        <taxon>Micromonosporales</taxon>
        <taxon>Micromonosporaceae</taxon>
        <taxon>Catellatospora</taxon>
    </lineage>
</organism>
<reference evidence="1" key="1">
    <citation type="submission" date="2021-01" db="EMBL/GenBank/DDBJ databases">
        <title>Whole genome shotgun sequence of Catellatospora methionotrophica NBRC 14553.</title>
        <authorList>
            <person name="Komaki H."/>
            <person name="Tamura T."/>
        </authorList>
    </citation>
    <scope>NUCLEOTIDE SEQUENCE</scope>
    <source>
        <strain evidence="1">NBRC 14553</strain>
    </source>
</reference>
<dbReference type="RefSeq" id="WP_409364964.1">
    <property type="nucleotide sequence ID" value="NZ_BAAATT010000001.1"/>
</dbReference>
<sequence>MTEADFAAWAAEWRTPPAPIVPVPALTVISSGGVLRGARVMIGLPGHGWRTGLRGDSMIRQGARSLIPVLTEAEWYRAERERVEVFAALVPVERVWVETISTSAERTASTDNLTLVSLDSPPTRVAVPAELMAAQATGQLTGRRLVQTGNDGEQRGLRAVTEAHSGPEGNAQVRVAQEHEWYRWAATGQAPATRAVPISELWLE</sequence>